<feature type="transmembrane region" description="Helical" evidence="1">
    <location>
        <begin position="261"/>
        <end position="284"/>
    </location>
</feature>
<reference evidence="2 3" key="1">
    <citation type="journal article" date="2024" name="Microbiology">
        <title>Methylomarinum rosea sp. nov., a novel halophilic methanotrophic bacterium from the hypersaline Lake Elton.</title>
        <authorList>
            <person name="Suleimanov R.Z."/>
            <person name="Oshkin I.Y."/>
            <person name="Danilova O.V."/>
            <person name="Suzina N.E."/>
            <person name="Dedysh S.N."/>
        </authorList>
    </citation>
    <scope>NUCLEOTIDE SEQUENCE [LARGE SCALE GENOMIC DNA]</scope>
    <source>
        <strain evidence="2 3">Ch1-1</strain>
    </source>
</reference>
<proteinExistence type="predicted"/>
<dbReference type="EMBL" id="CP157743">
    <property type="protein sequence ID" value="XBS20137.1"/>
    <property type="molecule type" value="Genomic_DNA"/>
</dbReference>
<keyword evidence="1" id="KW-0472">Membrane</keyword>
<feature type="transmembrane region" description="Helical" evidence="1">
    <location>
        <begin position="86"/>
        <end position="107"/>
    </location>
</feature>
<dbReference type="AlphaFoldDB" id="A0AAU7NT22"/>
<dbReference type="KEGG" id="mech:Q9L42_017540"/>
<evidence type="ECO:0000313" key="2">
    <source>
        <dbReference type="EMBL" id="XBS20137.1"/>
    </source>
</evidence>
<feature type="transmembrane region" description="Helical" evidence="1">
    <location>
        <begin position="335"/>
        <end position="353"/>
    </location>
</feature>
<dbReference type="Proteomes" id="UP001225378">
    <property type="component" value="Chromosome"/>
</dbReference>
<evidence type="ECO:0000256" key="1">
    <source>
        <dbReference type="SAM" id="Phobius"/>
    </source>
</evidence>
<dbReference type="RefSeq" id="WP_349431511.1">
    <property type="nucleotide sequence ID" value="NZ_CP157743.1"/>
</dbReference>
<feature type="transmembrane region" description="Helical" evidence="1">
    <location>
        <begin position="114"/>
        <end position="132"/>
    </location>
</feature>
<feature type="transmembrane region" description="Helical" evidence="1">
    <location>
        <begin position="205"/>
        <end position="226"/>
    </location>
</feature>
<feature type="transmembrane region" description="Helical" evidence="1">
    <location>
        <begin position="12"/>
        <end position="31"/>
    </location>
</feature>
<keyword evidence="1" id="KW-0812">Transmembrane</keyword>
<keyword evidence="3" id="KW-1185">Reference proteome</keyword>
<evidence type="ECO:0008006" key="4">
    <source>
        <dbReference type="Google" id="ProtNLM"/>
    </source>
</evidence>
<gene>
    <name evidence="2" type="ORF">Q9L42_017540</name>
</gene>
<organism evidence="2 3">
    <name type="scientific">Methylomarinum roseum</name>
    <dbReference type="NCBI Taxonomy" id="3067653"/>
    <lineage>
        <taxon>Bacteria</taxon>
        <taxon>Pseudomonadati</taxon>
        <taxon>Pseudomonadota</taxon>
        <taxon>Gammaproteobacteria</taxon>
        <taxon>Methylococcales</taxon>
        <taxon>Methylococcaceae</taxon>
        <taxon>Methylomarinum</taxon>
    </lineage>
</organism>
<evidence type="ECO:0000313" key="3">
    <source>
        <dbReference type="Proteomes" id="UP001225378"/>
    </source>
</evidence>
<feature type="transmembrane region" description="Helical" evidence="1">
    <location>
        <begin position="168"/>
        <end position="193"/>
    </location>
</feature>
<sequence length="508" mass="58292">MVEKQKDNLHLLVWGVLSLMIALSAVKLGVIDDTYWHVKVGEWILQHHEIPSTGIFSYSNAETPWTSHEWLAAVFLHLIFHNSGWAGLYTAMIISLFLSMVLLLQFLLKRLNTVQSLIFVLFAFLLVAFHTSPRPHLFVMPVMIYWSIQLVEASEKQSSPPFFMLPLMIFWVNFHGSFIVGIAFSVFFAVEAIFNASIEKRKVLILQWSCFTFICIICAMISPHGINGLLLPFQLADQGVALSRIVEWLSPNFHKFQPLEVWLLTFLAIALWRGIKLPLFRLVFMLGLIHLSLKHVRHASDLLSVLSPLILATPLAKQLEVQSDLNFRELGFRGWKAWLFIGGSFAGIFFYLAEVRKIESDQAMQVQKVLKTLKREQDVLGNALNDYNVSQFMIYAGYSTLIDTRAELYGDKFIKAYFEAMSLGEDATKLESILKEYQIKWTLLLTSSPANTYFGLQPQWLKLYKDKYITIFIHQSVKLSSESIAAIRSLEIRALETQKNEDLEIVYH</sequence>
<accession>A0AAU7NT22</accession>
<protein>
    <recommendedName>
        <fullName evidence="4">Glycosyltransferase RgtA/B/C/D-like domain-containing protein</fullName>
    </recommendedName>
</protein>
<name>A0AAU7NT22_9GAMM</name>
<keyword evidence="1" id="KW-1133">Transmembrane helix</keyword>